<dbReference type="InterPro" id="IPR002938">
    <property type="entry name" value="FAD-bd"/>
</dbReference>
<dbReference type="PANTHER" id="PTHR47469:SF2">
    <property type="entry name" value="OS06G0597600 PROTEIN"/>
    <property type="match status" value="1"/>
</dbReference>
<dbReference type="EMBL" id="MU002931">
    <property type="protein sequence ID" value="KAF2785511.1"/>
    <property type="molecule type" value="Genomic_DNA"/>
</dbReference>
<dbReference type="SUPFAM" id="SSF51905">
    <property type="entry name" value="FAD/NAD(P)-binding domain"/>
    <property type="match status" value="1"/>
</dbReference>
<keyword evidence="3" id="KW-0560">Oxidoreductase</keyword>
<sequence length="402" mass="44919">MKDVVVIGGSLAGLMNAIVLKELGYHVHVLERSNIEALQSEAAGIRSGPEVHSFIERYVKNYLNYAITVETVEIWNEKSEVLSTFPPTTPLRLTTWKALYDMFKSVLLDSGTDQSPAKYETRQLVQDVQYEGNKLSVKYRDLDNEVTKTLEADLVIAADGANSAVRNMFSQSSSPKYAGYVTWRGRVPEGAVDTKTREALRNRCVVLRVDGGYLISYYVPADTGDRQGSRCDFVWIWYDYDRFPEDSSDFHEIMTDVDGRKHFTTIPRGRMQPKVWRSILDRKSVVSNPHFVELLEKTKEPFVSAIRDFPGSKAVFCDGKLLLVGDALALCRPHGGGSTSQAAFQALELGKVWEGARALDLWEKDCLEGASKAQTISLAMGEFFFAGKAPTVVRNTVESDSQ</sequence>
<proteinExistence type="predicted"/>
<dbReference type="Pfam" id="PF22607">
    <property type="entry name" value="FAD_binding-like"/>
    <property type="match status" value="1"/>
</dbReference>
<feature type="domain" description="FAD-binding" evidence="4">
    <location>
        <begin position="3"/>
        <end position="171"/>
    </location>
</feature>
<keyword evidence="1" id="KW-0285">Flavoprotein</keyword>
<dbReference type="Gene3D" id="3.30.9.60">
    <property type="match status" value="1"/>
</dbReference>
<organism evidence="6 7">
    <name type="scientific">Melanomma pulvis-pyrius CBS 109.77</name>
    <dbReference type="NCBI Taxonomy" id="1314802"/>
    <lineage>
        <taxon>Eukaryota</taxon>
        <taxon>Fungi</taxon>
        <taxon>Dikarya</taxon>
        <taxon>Ascomycota</taxon>
        <taxon>Pezizomycotina</taxon>
        <taxon>Dothideomycetes</taxon>
        <taxon>Pleosporomycetidae</taxon>
        <taxon>Pleosporales</taxon>
        <taxon>Melanommataceae</taxon>
        <taxon>Melanomma</taxon>
    </lineage>
</organism>
<evidence type="ECO:0000313" key="7">
    <source>
        <dbReference type="Proteomes" id="UP000799757"/>
    </source>
</evidence>
<keyword evidence="7" id="KW-1185">Reference proteome</keyword>
<dbReference type="SUPFAM" id="SSF54373">
    <property type="entry name" value="FAD-linked reductases, C-terminal domain"/>
    <property type="match status" value="1"/>
</dbReference>
<dbReference type="PANTHER" id="PTHR47469">
    <property type="entry name" value="MONOOXYGENASE-LIKE"/>
    <property type="match status" value="1"/>
</dbReference>
<evidence type="ECO:0000259" key="5">
    <source>
        <dbReference type="Pfam" id="PF22607"/>
    </source>
</evidence>
<dbReference type="Proteomes" id="UP000799757">
    <property type="component" value="Unassembled WGS sequence"/>
</dbReference>
<evidence type="ECO:0000259" key="4">
    <source>
        <dbReference type="Pfam" id="PF01494"/>
    </source>
</evidence>
<dbReference type="InterPro" id="IPR054707">
    <property type="entry name" value="DhpH_subs-bd"/>
</dbReference>
<reference evidence="6" key="1">
    <citation type="journal article" date="2020" name="Stud. Mycol.">
        <title>101 Dothideomycetes genomes: a test case for predicting lifestyles and emergence of pathogens.</title>
        <authorList>
            <person name="Haridas S."/>
            <person name="Albert R."/>
            <person name="Binder M."/>
            <person name="Bloem J."/>
            <person name="Labutti K."/>
            <person name="Salamov A."/>
            <person name="Andreopoulos B."/>
            <person name="Baker S."/>
            <person name="Barry K."/>
            <person name="Bills G."/>
            <person name="Bluhm B."/>
            <person name="Cannon C."/>
            <person name="Castanera R."/>
            <person name="Culley D."/>
            <person name="Daum C."/>
            <person name="Ezra D."/>
            <person name="Gonzalez J."/>
            <person name="Henrissat B."/>
            <person name="Kuo A."/>
            <person name="Liang C."/>
            <person name="Lipzen A."/>
            <person name="Lutzoni F."/>
            <person name="Magnuson J."/>
            <person name="Mondo S."/>
            <person name="Nolan M."/>
            <person name="Ohm R."/>
            <person name="Pangilinan J."/>
            <person name="Park H.-J."/>
            <person name="Ramirez L."/>
            <person name="Alfaro M."/>
            <person name="Sun H."/>
            <person name="Tritt A."/>
            <person name="Yoshinaga Y."/>
            <person name="Zwiers L.-H."/>
            <person name="Turgeon B."/>
            <person name="Goodwin S."/>
            <person name="Spatafora J."/>
            <person name="Crous P."/>
            <person name="Grigoriev I."/>
        </authorList>
    </citation>
    <scope>NUCLEOTIDE SEQUENCE</scope>
    <source>
        <strain evidence="6">CBS 109.77</strain>
    </source>
</reference>
<accession>A0A6A6WNM9</accession>
<evidence type="ECO:0000256" key="2">
    <source>
        <dbReference type="ARBA" id="ARBA00022827"/>
    </source>
</evidence>
<dbReference type="Pfam" id="PF01494">
    <property type="entry name" value="FAD_binding_3"/>
    <property type="match status" value="1"/>
</dbReference>
<dbReference type="Gene3D" id="3.40.50.720">
    <property type="entry name" value="NAD(P)-binding Rossmann-like Domain"/>
    <property type="match status" value="1"/>
</dbReference>
<name>A0A6A6WNM9_9PLEO</name>
<dbReference type="AlphaFoldDB" id="A0A6A6WNM9"/>
<keyword evidence="2" id="KW-0274">FAD</keyword>
<dbReference type="InterPro" id="IPR036188">
    <property type="entry name" value="FAD/NAD-bd_sf"/>
</dbReference>
<dbReference type="PRINTS" id="PR00420">
    <property type="entry name" value="RNGMNOXGNASE"/>
</dbReference>
<evidence type="ECO:0000256" key="1">
    <source>
        <dbReference type="ARBA" id="ARBA00022630"/>
    </source>
</evidence>
<feature type="domain" description="2,6-dihydroxypyridine 3-monooxygenase substrate binding" evidence="5">
    <location>
        <begin position="177"/>
        <end position="308"/>
    </location>
</feature>
<dbReference type="OrthoDB" id="16820at2759"/>
<evidence type="ECO:0000256" key="3">
    <source>
        <dbReference type="ARBA" id="ARBA00023002"/>
    </source>
</evidence>
<dbReference type="InterPro" id="IPR053212">
    <property type="entry name" value="DHP_3-monooxygenase"/>
</dbReference>
<evidence type="ECO:0000313" key="6">
    <source>
        <dbReference type="EMBL" id="KAF2785511.1"/>
    </source>
</evidence>
<dbReference type="GO" id="GO:0016491">
    <property type="term" value="F:oxidoreductase activity"/>
    <property type="evidence" value="ECO:0007669"/>
    <property type="project" value="UniProtKB-KW"/>
</dbReference>
<protein>
    <submittedName>
        <fullName evidence="6">FAD/NAD(P)-binding domain-containing protein</fullName>
    </submittedName>
</protein>
<dbReference type="GO" id="GO:0071949">
    <property type="term" value="F:FAD binding"/>
    <property type="evidence" value="ECO:0007669"/>
    <property type="project" value="InterPro"/>
</dbReference>
<gene>
    <name evidence="6" type="ORF">K505DRAFT_380841</name>
</gene>